<evidence type="ECO:0000313" key="2">
    <source>
        <dbReference type="Proteomes" id="UP000439113"/>
    </source>
</evidence>
<dbReference type="EMBL" id="WNKS01000022">
    <property type="protein sequence ID" value="MTV32812.1"/>
    <property type="molecule type" value="Genomic_DNA"/>
</dbReference>
<dbReference type="InterPro" id="IPR042226">
    <property type="entry name" value="eFR1_2_sf"/>
</dbReference>
<dbReference type="RefSeq" id="WP_155447498.1">
    <property type="nucleotide sequence ID" value="NZ_JAOQNR010000021.1"/>
</dbReference>
<dbReference type="Proteomes" id="UP000439113">
    <property type="component" value="Unassembled WGS sequence"/>
</dbReference>
<sequence length="131" mass="14305">MTEHAHSVIWIDHHEARVFHFNAEDADRVVVRPDDPHVHIHHKANTMGSGHAPEDKAFFRAVVEAIGGSKAILITGPGVAKTALVKHIARHNAALLERVAGVETVDHPADQVLLAHARAYFKAADLMTAQK</sequence>
<comment type="caution">
    <text evidence="1">The sequence shown here is derived from an EMBL/GenBank/DDBJ whole genome shotgun (WGS) entry which is preliminary data.</text>
</comment>
<accession>A0A6N8DQD1</accession>
<reference evidence="1 2" key="1">
    <citation type="submission" date="2019-11" db="EMBL/GenBank/DDBJ databases">
        <title>Whole-genome sequence of a Rhodoblastus acidophilus DSM 142.</title>
        <authorList>
            <person name="Kyndt J.A."/>
            <person name="Meyer T.E."/>
        </authorList>
    </citation>
    <scope>NUCLEOTIDE SEQUENCE [LARGE SCALE GENOMIC DNA]</scope>
    <source>
        <strain evidence="1 2">DSM 142</strain>
    </source>
</reference>
<dbReference type="OrthoDB" id="7173112at2"/>
<evidence type="ECO:0000313" key="1">
    <source>
        <dbReference type="EMBL" id="MTV32812.1"/>
    </source>
</evidence>
<dbReference type="Gene3D" id="3.30.420.60">
    <property type="entry name" value="eRF1 domain 2"/>
    <property type="match status" value="1"/>
</dbReference>
<protein>
    <submittedName>
        <fullName evidence="1">Translational machinery protein</fullName>
    </submittedName>
</protein>
<dbReference type="SUPFAM" id="SSF53137">
    <property type="entry name" value="Translational machinery components"/>
    <property type="match status" value="1"/>
</dbReference>
<gene>
    <name evidence="1" type="ORF">GJ654_17660</name>
</gene>
<name>A0A6N8DQD1_RHOAC</name>
<organism evidence="1 2">
    <name type="scientific">Rhodoblastus acidophilus</name>
    <name type="common">Rhodopseudomonas acidophila</name>
    <dbReference type="NCBI Taxonomy" id="1074"/>
    <lineage>
        <taxon>Bacteria</taxon>
        <taxon>Pseudomonadati</taxon>
        <taxon>Pseudomonadota</taxon>
        <taxon>Alphaproteobacteria</taxon>
        <taxon>Hyphomicrobiales</taxon>
        <taxon>Rhodoblastaceae</taxon>
        <taxon>Rhodoblastus</taxon>
    </lineage>
</organism>
<dbReference type="AlphaFoldDB" id="A0A6N8DQD1"/>
<proteinExistence type="predicted"/>